<evidence type="ECO:0000259" key="2">
    <source>
        <dbReference type="Pfam" id="PF01521"/>
    </source>
</evidence>
<gene>
    <name evidence="3" type="ORF">PB1_10484</name>
</gene>
<keyword evidence="4" id="KW-1185">Reference proteome</keyword>
<dbReference type="RefSeq" id="WP_004436113.1">
    <property type="nucleotide sequence ID" value="NZ_AFEU01000003.1"/>
</dbReference>
<comment type="caution">
    <text evidence="3">The sequence shown here is derived from an EMBL/GenBank/DDBJ whole genome shotgun (WGS) entry which is preliminary data.</text>
</comment>
<dbReference type="STRING" id="997296.PB1_10484"/>
<dbReference type="eggNOG" id="COG4841">
    <property type="taxonomic scope" value="Bacteria"/>
</dbReference>
<comment type="similarity">
    <text evidence="1">Belongs to the HesB/IscA family.</text>
</comment>
<dbReference type="Gene3D" id="2.60.300.12">
    <property type="entry name" value="HesB-like domain"/>
    <property type="match status" value="1"/>
</dbReference>
<dbReference type="PATRIC" id="fig|997296.3.peg.2199"/>
<evidence type="ECO:0000256" key="1">
    <source>
        <dbReference type="ARBA" id="ARBA00006718"/>
    </source>
</evidence>
<dbReference type="PIRSF" id="PIRSF034852">
    <property type="entry name" value="UCP034852"/>
    <property type="match status" value="1"/>
</dbReference>
<dbReference type="EMBL" id="AFEU01000003">
    <property type="protein sequence ID" value="EIJ77989.1"/>
    <property type="molecule type" value="Genomic_DNA"/>
</dbReference>
<organism evidence="3 4">
    <name type="scientific">Bacillus methanolicus PB1</name>
    <dbReference type="NCBI Taxonomy" id="997296"/>
    <lineage>
        <taxon>Bacteria</taxon>
        <taxon>Bacillati</taxon>
        <taxon>Bacillota</taxon>
        <taxon>Bacilli</taxon>
        <taxon>Bacillales</taxon>
        <taxon>Bacillaceae</taxon>
        <taxon>Bacillus</taxon>
    </lineage>
</organism>
<proteinExistence type="inferred from homology"/>
<accession>I3DUR8</accession>
<dbReference type="Proteomes" id="UP000010523">
    <property type="component" value="Unassembled WGS sequence"/>
</dbReference>
<dbReference type="InterPro" id="IPR008326">
    <property type="entry name" value="PdhI-like"/>
</dbReference>
<dbReference type="InterPro" id="IPR000361">
    <property type="entry name" value="ATAP_core_dom"/>
</dbReference>
<dbReference type="InterPro" id="IPR035903">
    <property type="entry name" value="HesB-like_dom_sf"/>
</dbReference>
<evidence type="ECO:0000313" key="3">
    <source>
        <dbReference type="EMBL" id="EIJ77989.1"/>
    </source>
</evidence>
<name>I3DUR8_BACMT</name>
<dbReference type="AlphaFoldDB" id="I3DUR8"/>
<sequence>MKIQISDKAAAWYKDEMLLKEGDFVRFFARYGGCSTVQQGFSLGVSNEEPNDIGAETKKEGITFYIEEKDLWYFDENDLLVDFNYKLGEPEFHYSK</sequence>
<dbReference type="SUPFAM" id="SSF89360">
    <property type="entry name" value="HesB-like domain"/>
    <property type="match status" value="1"/>
</dbReference>
<dbReference type="Pfam" id="PF01521">
    <property type="entry name" value="Fe-S_biosyn"/>
    <property type="match status" value="1"/>
</dbReference>
<feature type="domain" description="Core" evidence="2">
    <location>
        <begin position="1"/>
        <end position="85"/>
    </location>
</feature>
<dbReference type="OrthoDB" id="1645729at2"/>
<protein>
    <recommendedName>
        <fullName evidence="2">Core domain-containing protein</fullName>
    </recommendedName>
</protein>
<evidence type="ECO:0000313" key="4">
    <source>
        <dbReference type="Proteomes" id="UP000010523"/>
    </source>
</evidence>
<reference evidence="3 4" key="1">
    <citation type="journal article" date="2012" name="Appl. Environ. Microbiol.">
        <title>Genome Sequence of Thermotolerant Bacillus methanolicus: Features and Regulation Related to Methylotrophy and Production of L-Lysine and L-Glutamate from Methanol.</title>
        <authorList>
            <person name="Heggeset T.M."/>
            <person name="Krog A."/>
            <person name="Balzer S."/>
            <person name="Wentzel A."/>
            <person name="Ellingsen T.E."/>
            <person name="Brautaset T."/>
        </authorList>
    </citation>
    <scope>NUCLEOTIDE SEQUENCE [LARGE SCALE GENOMIC DNA]</scope>
    <source>
        <strain evidence="3 4">PB1</strain>
    </source>
</reference>